<dbReference type="InterPro" id="IPR000160">
    <property type="entry name" value="GGDEF_dom"/>
</dbReference>
<dbReference type="SUPFAM" id="SSF141868">
    <property type="entry name" value="EAL domain-like"/>
    <property type="match status" value="1"/>
</dbReference>
<sequence>MVIATWVAYFYRTTTSREMVRLEERHILAQVRAFSLALHPQAIALLGAAEAAPTTPVRDELTRLVNRLAGESDVHDVQLVNRDGEIVFQRDVANSDPRGADPRARDALAGKTSIGMITGGDRALAEYTVESGDAMAVWMPVRDHDGNVLGALAVDWRLDALAEQISRSQRMLAAGVLIGFSALFGLLMFAAARARDMLRKQEFERLLAQQALESQRDAFEQKVDERTEDLRQANHDLEIEIAERRRSEDLIREVAFYDALTKLPNRTLFKTDLERALAEAKRRNSRLAVMFIDLDNFKRINDTLGHNMGDELLRQAAIRLSNCIRGEDSLASLIRKGVAHGDGGNRVARLGGDEFTVLLHDVGSSFNAAHVAQRIIESFAVPFVLDIYKVRVSPSIGIAYYPLDGGSADELLRNADTAMYNAKQRGRNTFSFYTRSMSESAYTKLALENRLRSAIERDEFKLHYQPKYDARDNTLVGFEALLRWNDPQHGMVPPGQFIPLAEETGLIVPISEWVIGETCRQLRLWQDRGGQVVPVSLNLSSLHFQHARLAPLIQQALDEAQVSPTLLEIEVTESVFLDDVDSAVATLTRLRESGVRIAIDDFGTGYSSLSYLKRFPLDTLKIDRSFVQDLAMGGDDAAICNAIVALGRILGLKVVAEGVENAEQARLLLAQGCDEMQGFLFGSAMPAEQATALLLPPGVVPLKPTRKKA</sequence>
<dbReference type="FunFam" id="3.20.20.450:FF:000001">
    <property type="entry name" value="Cyclic di-GMP phosphodiesterase yahA"/>
    <property type="match status" value="1"/>
</dbReference>
<dbReference type="InterPro" id="IPR035919">
    <property type="entry name" value="EAL_sf"/>
</dbReference>
<dbReference type="Pfam" id="PF00990">
    <property type="entry name" value="GGDEF"/>
    <property type="match status" value="1"/>
</dbReference>
<keyword evidence="2" id="KW-0472">Membrane</keyword>
<feature type="transmembrane region" description="Helical" evidence="2">
    <location>
        <begin position="171"/>
        <end position="192"/>
    </location>
</feature>
<keyword evidence="1" id="KW-0175">Coiled coil</keyword>
<dbReference type="AlphaFoldDB" id="A0A9D7HRC5"/>
<organism evidence="5 6">
    <name type="scientific">Candidatus Methylophosphatis roskildensis</name>
    <dbReference type="NCBI Taxonomy" id="2899263"/>
    <lineage>
        <taxon>Bacteria</taxon>
        <taxon>Pseudomonadati</taxon>
        <taxon>Pseudomonadota</taxon>
        <taxon>Betaproteobacteria</taxon>
        <taxon>Nitrosomonadales</taxon>
        <taxon>Sterolibacteriaceae</taxon>
        <taxon>Candidatus Methylophosphatis</taxon>
    </lineage>
</organism>
<dbReference type="Proteomes" id="UP000807785">
    <property type="component" value="Unassembled WGS sequence"/>
</dbReference>
<evidence type="ECO:0000259" key="3">
    <source>
        <dbReference type="PROSITE" id="PS50883"/>
    </source>
</evidence>
<dbReference type="SUPFAM" id="SSF55073">
    <property type="entry name" value="Nucleotide cyclase"/>
    <property type="match status" value="1"/>
</dbReference>
<dbReference type="InterPro" id="IPR029787">
    <property type="entry name" value="Nucleotide_cyclase"/>
</dbReference>
<dbReference type="InterPro" id="IPR043128">
    <property type="entry name" value="Rev_trsase/Diguanyl_cyclase"/>
</dbReference>
<feature type="domain" description="EAL" evidence="3">
    <location>
        <begin position="444"/>
        <end position="698"/>
    </location>
</feature>
<comment type="caution">
    <text evidence="5">The sequence shown here is derived from an EMBL/GenBank/DDBJ whole genome shotgun (WGS) entry which is preliminary data.</text>
</comment>
<protein>
    <submittedName>
        <fullName evidence="5">EAL domain-containing protein</fullName>
    </submittedName>
</protein>
<dbReference type="EMBL" id="JADJEV010000003">
    <property type="protein sequence ID" value="MBK6973346.1"/>
    <property type="molecule type" value="Genomic_DNA"/>
</dbReference>
<reference evidence="5" key="1">
    <citation type="submission" date="2020-10" db="EMBL/GenBank/DDBJ databases">
        <title>Connecting structure to function with the recovery of over 1000 high-quality activated sludge metagenome-assembled genomes encoding full-length rRNA genes using long-read sequencing.</title>
        <authorList>
            <person name="Singleton C.M."/>
            <person name="Petriglieri F."/>
            <person name="Kristensen J.M."/>
            <person name="Kirkegaard R.H."/>
            <person name="Michaelsen T.Y."/>
            <person name="Andersen M.H."/>
            <person name="Karst S.M."/>
            <person name="Dueholm M.S."/>
            <person name="Nielsen P.H."/>
            <person name="Albertsen M."/>
        </authorList>
    </citation>
    <scope>NUCLEOTIDE SEQUENCE</scope>
    <source>
        <strain evidence="5">Bjer_18-Q3-R1-45_BAT3C.347</strain>
    </source>
</reference>
<evidence type="ECO:0000256" key="2">
    <source>
        <dbReference type="SAM" id="Phobius"/>
    </source>
</evidence>
<gene>
    <name evidence="5" type="ORF">IPH26_10520</name>
</gene>
<dbReference type="PANTHER" id="PTHR44757:SF2">
    <property type="entry name" value="BIOFILM ARCHITECTURE MAINTENANCE PROTEIN MBAA"/>
    <property type="match status" value="1"/>
</dbReference>
<feature type="domain" description="GGDEF" evidence="4">
    <location>
        <begin position="285"/>
        <end position="435"/>
    </location>
</feature>
<evidence type="ECO:0000313" key="5">
    <source>
        <dbReference type="EMBL" id="MBK6973346.1"/>
    </source>
</evidence>
<dbReference type="InterPro" id="IPR052155">
    <property type="entry name" value="Biofilm_reg_signaling"/>
</dbReference>
<proteinExistence type="predicted"/>
<dbReference type="InterPro" id="IPR001633">
    <property type="entry name" value="EAL_dom"/>
</dbReference>
<name>A0A9D7HRC5_9PROT</name>
<dbReference type="PANTHER" id="PTHR44757">
    <property type="entry name" value="DIGUANYLATE CYCLASE DGCP"/>
    <property type="match status" value="1"/>
</dbReference>
<dbReference type="CDD" id="cd01948">
    <property type="entry name" value="EAL"/>
    <property type="match status" value="1"/>
</dbReference>
<dbReference type="CDD" id="cd01949">
    <property type="entry name" value="GGDEF"/>
    <property type="match status" value="1"/>
</dbReference>
<dbReference type="PROSITE" id="PS50887">
    <property type="entry name" value="GGDEF"/>
    <property type="match status" value="1"/>
</dbReference>
<dbReference type="InterPro" id="IPR029151">
    <property type="entry name" value="Sensor-like_sf"/>
</dbReference>
<dbReference type="Pfam" id="PF00563">
    <property type="entry name" value="EAL"/>
    <property type="match status" value="1"/>
</dbReference>
<accession>A0A9D7HRC5</accession>
<dbReference type="SMART" id="SM00267">
    <property type="entry name" value="GGDEF"/>
    <property type="match status" value="1"/>
</dbReference>
<dbReference type="PROSITE" id="PS50883">
    <property type="entry name" value="EAL"/>
    <property type="match status" value="1"/>
</dbReference>
<dbReference type="SMART" id="SM00052">
    <property type="entry name" value="EAL"/>
    <property type="match status" value="1"/>
</dbReference>
<evidence type="ECO:0000256" key="1">
    <source>
        <dbReference type="SAM" id="Coils"/>
    </source>
</evidence>
<evidence type="ECO:0000259" key="4">
    <source>
        <dbReference type="PROSITE" id="PS50887"/>
    </source>
</evidence>
<feature type="coiled-coil region" evidence="1">
    <location>
        <begin position="209"/>
        <end position="236"/>
    </location>
</feature>
<dbReference type="Gene3D" id="3.30.450.20">
    <property type="entry name" value="PAS domain"/>
    <property type="match status" value="1"/>
</dbReference>
<keyword evidence="2" id="KW-0812">Transmembrane</keyword>
<dbReference type="Gene3D" id="3.20.20.450">
    <property type="entry name" value="EAL domain"/>
    <property type="match status" value="1"/>
</dbReference>
<dbReference type="Gene3D" id="3.30.70.270">
    <property type="match status" value="1"/>
</dbReference>
<keyword evidence="2" id="KW-1133">Transmembrane helix</keyword>
<evidence type="ECO:0000313" key="6">
    <source>
        <dbReference type="Proteomes" id="UP000807785"/>
    </source>
</evidence>
<dbReference type="NCBIfam" id="TIGR00254">
    <property type="entry name" value="GGDEF"/>
    <property type="match status" value="1"/>
</dbReference>
<dbReference type="SUPFAM" id="SSF103190">
    <property type="entry name" value="Sensory domain-like"/>
    <property type="match status" value="1"/>
</dbReference>